<proteinExistence type="predicted"/>
<reference evidence="1" key="1">
    <citation type="submission" date="2018-05" db="EMBL/GenBank/DDBJ databases">
        <authorList>
            <person name="Lanie J.A."/>
            <person name="Ng W.-L."/>
            <person name="Kazmierczak K.M."/>
            <person name="Andrzejewski T.M."/>
            <person name="Davidsen T.M."/>
            <person name="Wayne K.J."/>
            <person name="Tettelin H."/>
            <person name="Glass J.I."/>
            <person name="Rusch D."/>
            <person name="Podicherti R."/>
            <person name="Tsui H.-C.T."/>
            <person name="Winkler M.E."/>
        </authorList>
    </citation>
    <scope>NUCLEOTIDE SEQUENCE</scope>
</reference>
<accession>A0A382SCB3</accession>
<dbReference type="AlphaFoldDB" id="A0A382SCB3"/>
<dbReference type="EMBL" id="UINC01128014">
    <property type="protein sequence ID" value="SVD07506.1"/>
    <property type="molecule type" value="Genomic_DNA"/>
</dbReference>
<gene>
    <name evidence="1" type="ORF">METZ01_LOCUS360360</name>
</gene>
<protein>
    <submittedName>
        <fullName evidence="1">Uncharacterized protein</fullName>
    </submittedName>
</protein>
<name>A0A382SCB3_9ZZZZ</name>
<evidence type="ECO:0000313" key="1">
    <source>
        <dbReference type="EMBL" id="SVD07506.1"/>
    </source>
</evidence>
<sequence length="113" mass="12971">MLEILKINTGDDIPYAGTSLQGYITTSYDKLVEAFGQPDLERGDKTTCEWHIEFVVYDEDEGEFPMYATVYDWKVDETPYGEYRWHVGGHSPDAEDLVHQAMDNMRLSDKVVA</sequence>
<organism evidence="1">
    <name type="scientific">marine metagenome</name>
    <dbReference type="NCBI Taxonomy" id="408172"/>
    <lineage>
        <taxon>unclassified sequences</taxon>
        <taxon>metagenomes</taxon>
        <taxon>ecological metagenomes</taxon>
    </lineage>
</organism>